<name>A0A6H1ZSX3_9ZZZZ</name>
<accession>A0A6H1ZSX3</accession>
<gene>
    <name evidence="2" type="ORF">TM448A01961_0005</name>
</gene>
<dbReference type="NCBIfam" id="TIGR02605">
    <property type="entry name" value="CxxC_CxxC_SSSS"/>
    <property type="match status" value="1"/>
</dbReference>
<dbReference type="Pfam" id="PF09723">
    <property type="entry name" value="Zn_ribbon_8"/>
    <property type="match status" value="1"/>
</dbReference>
<evidence type="ECO:0000259" key="1">
    <source>
        <dbReference type="SMART" id="SM00834"/>
    </source>
</evidence>
<protein>
    <recommendedName>
        <fullName evidence="1">Putative regulatory protein FmdB zinc ribbon domain-containing protein</fullName>
    </recommendedName>
</protein>
<dbReference type="AlphaFoldDB" id="A0A6H1ZSX3"/>
<evidence type="ECO:0000313" key="2">
    <source>
        <dbReference type="EMBL" id="QJA51036.1"/>
    </source>
</evidence>
<proteinExistence type="predicted"/>
<reference evidence="2" key="1">
    <citation type="submission" date="2020-03" db="EMBL/GenBank/DDBJ databases">
        <title>The deep terrestrial virosphere.</title>
        <authorList>
            <person name="Holmfeldt K."/>
            <person name="Nilsson E."/>
            <person name="Simone D."/>
            <person name="Lopez-Fernandez M."/>
            <person name="Wu X."/>
            <person name="de Brujin I."/>
            <person name="Lundin D."/>
            <person name="Andersson A."/>
            <person name="Bertilsson S."/>
            <person name="Dopson M."/>
        </authorList>
    </citation>
    <scope>NUCLEOTIDE SEQUENCE</scope>
    <source>
        <strain evidence="2">TM448A01961</strain>
    </source>
</reference>
<dbReference type="InterPro" id="IPR013429">
    <property type="entry name" value="Regulatory_FmdB_Zinc_ribbon"/>
</dbReference>
<feature type="domain" description="Putative regulatory protein FmdB zinc ribbon" evidence="1">
    <location>
        <begin position="1"/>
        <end position="38"/>
    </location>
</feature>
<organism evidence="2">
    <name type="scientific">viral metagenome</name>
    <dbReference type="NCBI Taxonomy" id="1070528"/>
    <lineage>
        <taxon>unclassified sequences</taxon>
        <taxon>metagenomes</taxon>
        <taxon>organismal metagenomes</taxon>
    </lineage>
</organism>
<sequence length="92" mass="10407">MPLYEYQCDICGNKTTVMQNIHGDSPQCCDSKMRRLISYPAMVKIMGEGGYPSRRKFLKGSAPNTSRSTAVWGDYDPSRRYDISKGFIKDEG</sequence>
<dbReference type="EMBL" id="MT144233">
    <property type="protein sequence ID" value="QJA51036.1"/>
    <property type="molecule type" value="Genomic_DNA"/>
</dbReference>
<dbReference type="SMART" id="SM00834">
    <property type="entry name" value="CxxC_CXXC_SSSS"/>
    <property type="match status" value="1"/>
</dbReference>